<dbReference type="Proteomes" id="UP000034736">
    <property type="component" value="Unassembled WGS sequence"/>
</dbReference>
<comment type="caution">
    <text evidence="1">The sequence shown here is derived from an EMBL/GenBank/DDBJ whole genome shotgun (WGS) entry which is preliminary data.</text>
</comment>
<dbReference type="AlphaFoldDB" id="A0A0G1J7J1"/>
<protein>
    <submittedName>
        <fullName evidence="1">Uncharacterized protein</fullName>
    </submittedName>
</protein>
<name>A0A0G1J7J1_9BACT</name>
<proteinExistence type="predicted"/>
<accession>A0A0G1J7J1</accession>
<organism evidence="1 2">
    <name type="scientific">Candidatus Giovannonibacteria bacterium GW2011_GWA2_44_13b</name>
    <dbReference type="NCBI Taxonomy" id="1618647"/>
    <lineage>
        <taxon>Bacteria</taxon>
        <taxon>Candidatus Giovannoniibacteriota</taxon>
    </lineage>
</organism>
<dbReference type="STRING" id="1618647.UW30_C0025G0002"/>
<reference evidence="1 2" key="1">
    <citation type="journal article" date="2015" name="Nature">
        <title>rRNA introns, odd ribosomes, and small enigmatic genomes across a large radiation of phyla.</title>
        <authorList>
            <person name="Brown C.T."/>
            <person name="Hug L.A."/>
            <person name="Thomas B.C."/>
            <person name="Sharon I."/>
            <person name="Castelle C.J."/>
            <person name="Singh A."/>
            <person name="Wilkins M.J."/>
            <person name="Williams K.H."/>
            <person name="Banfield J.F."/>
        </authorList>
    </citation>
    <scope>NUCLEOTIDE SEQUENCE [LARGE SCALE GENOMIC DNA]</scope>
</reference>
<gene>
    <name evidence="1" type="ORF">UW30_C0025G0002</name>
</gene>
<dbReference type="EMBL" id="LCHU01000025">
    <property type="protein sequence ID" value="KKT39997.1"/>
    <property type="molecule type" value="Genomic_DNA"/>
</dbReference>
<sequence>MSGDRLLDDMFKVLVEVLRKEIRAIYLKKDLRYPDKYRRALDGLLIEDDAAIYLNKPKHGSEHPLILSSLIHELLHRALGRSSEWEIRSLEKSLFDRRTGFTNEQKRYFAKYIPKHTVKYGPNLDMKGSK</sequence>
<evidence type="ECO:0000313" key="2">
    <source>
        <dbReference type="Proteomes" id="UP000034736"/>
    </source>
</evidence>
<evidence type="ECO:0000313" key="1">
    <source>
        <dbReference type="EMBL" id="KKT39997.1"/>
    </source>
</evidence>